<organism evidence="4 5">
    <name type="scientific">Saitozyma podzolica</name>
    <dbReference type="NCBI Taxonomy" id="1890683"/>
    <lineage>
        <taxon>Eukaryota</taxon>
        <taxon>Fungi</taxon>
        <taxon>Dikarya</taxon>
        <taxon>Basidiomycota</taxon>
        <taxon>Agaricomycotina</taxon>
        <taxon>Tremellomycetes</taxon>
        <taxon>Tremellales</taxon>
        <taxon>Trimorphomycetaceae</taxon>
        <taxon>Saitozyma</taxon>
    </lineage>
</organism>
<dbReference type="InterPro" id="IPR024884">
    <property type="entry name" value="NAPE-PLD"/>
</dbReference>
<dbReference type="GO" id="GO:0070290">
    <property type="term" value="F:N-acylphosphatidylethanolamine-specific phospholipase D activity"/>
    <property type="evidence" value="ECO:0007669"/>
    <property type="project" value="InterPro"/>
</dbReference>
<feature type="region of interest" description="Disordered" evidence="2">
    <location>
        <begin position="1"/>
        <end position="55"/>
    </location>
</feature>
<gene>
    <name evidence="4" type="ORF">EHS25_001657</name>
</gene>
<dbReference type="PIRSF" id="PIRSF038896">
    <property type="entry name" value="NAPE-PLD"/>
    <property type="match status" value="1"/>
</dbReference>
<dbReference type="Proteomes" id="UP000279259">
    <property type="component" value="Unassembled WGS sequence"/>
</dbReference>
<feature type="domain" description="Metallo-beta-lactamase" evidence="3">
    <location>
        <begin position="145"/>
        <end position="375"/>
    </location>
</feature>
<protein>
    <recommendedName>
        <fullName evidence="3">Metallo-beta-lactamase domain-containing protein</fullName>
    </recommendedName>
</protein>
<evidence type="ECO:0000256" key="2">
    <source>
        <dbReference type="SAM" id="MobiDB-lite"/>
    </source>
</evidence>
<dbReference type="Gene3D" id="3.60.15.10">
    <property type="entry name" value="Ribonuclease Z/Hydroxyacylglutathione hydrolase-like"/>
    <property type="match status" value="1"/>
</dbReference>
<dbReference type="AlphaFoldDB" id="A0A427YH27"/>
<feature type="binding site" evidence="1">
    <location>
        <position position="352"/>
    </location>
    <ligand>
        <name>an N-acyl-1,2-diacyl-sn-glycero-3-phosphoethanolamine</name>
        <dbReference type="ChEBI" id="CHEBI:62537"/>
    </ligand>
</feature>
<dbReference type="GO" id="GO:0008270">
    <property type="term" value="F:zinc ion binding"/>
    <property type="evidence" value="ECO:0007669"/>
    <property type="project" value="InterPro"/>
</dbReference>
<dbReference type="PANTHER" id="PTHR15032">
    <property type="entry name" value="N-ACYL-PHOSPHATIDYLETHANOLAMINE-HYDROLYZING PHOSPHOLIPASE D"/>
    <property type="match status" value="1"/>
</dbReference>
<sequence>MSRRSSSTGVSASTLKSSSPDAFHVSPPSSAPRQRAAHWANSKGTKFKDPWDSFRHPTAGQIFRLGRQMSKEMSNDPDRANAASLVPQTKPTWGSPADASKMKATWLGHAAYLVEMPTAQAPSAGSGAGASAGVPEKGEAQRGVRILFDPAFSKRCSPLQSFGPPPRYTEPPCPIDEFPEVDIIAISHNHYDHMDSPTLSALYKRFSSRPPLLFLPLNNTRCIPSDIPRDRVIEMDWWEGREVTVEGKGKISMTCTPSQHFSSRYGYDQGWSLWSSWLVKHVPTSPGEDAPSVWFAGDTGYSASSLDDTKPIDPTAPICPVFKELGERFGPVSLGLIPIGAYAPTDTLGGVHCTPRDAVRIFQDSRCKTAMAIHWGTWRMALDRIAEPPELLALARKEMGVSEEQFGVPVMGETKAFDA</sequence>
<dbReference type="InterPro" id="IPR036866">
    <property type="entry name" value="RibonucZ/Hydroxyglut_hydro"/>
</dbReference>
<evidence type="ECO:0000256" key="1">
    <source>
        <dbReference type="PIRSR" id="PIRSR038896-50"/>
    </source>
</evidence>
<proteinExistence type="predicted"/>
<evidence type="ECO:0000259" key="3">
    <source>
        <dbReference type="Pfam" id="PF12706"/>
    </source>
</evidence>
<dbReference type="Pfam" id="PF12706">
    <property type="entry name" value="Lactamase_B_2"/>
    <property type="match status" value="1"/>
</dbReference>
<evidence type="ECO:0000313" key="5">
    <source>
        <dbReference type="Proteomes" id="UP000279259"/>
    </source>
</evidence>
<dbReference type="GO" id="GO:0005737">
    <property type="term" value="C:cytoplasm"/>
    <property type="evidence" value="ECO:0007669"/>
    <property type="project" value="TreeGrafter"/>
</dbReference>
<accession>A0A427YH27</accession>
<dbReference type="EMBL" id="RSCD01000011">
    <property type="protein sequence ID" value="RSH90323.1"/>
    <property type="molecule type" value="Genomic_DNA"/>
</dbReference>
<evidence type="ECO:0000313" key="4">
    <source>
        <dbReference type="EMBL" id="RSH90323.1"/>
    </source>
</evidence>
<feature type="compositionally biased region" description="Basic and acidic residues" evidence="2">
    <location>
        <begin position="46"/>
        <end position="55"/>
    </location>
</feature>
<dbReference type="InterPro" id="IPR001279">
    <property type="entry name" value="Metallo-B-lactamas"/>
</dbReference>
<comment type="caution">
    <text evidence="4">The sequence shown here is derived from an EMBL/GenBank/DDBJ whole genome shotgun (WGS) entry which is preliminary data.</text>
</comment>
<dbReference type="SUPFAM" id="SSF56281">
    <property type="entry name" value="Metallo-hydrolase/oxidoreductase"/>
    <property type="match status" value="1"/>
</dbReference>
<name>A0A427YH27_9TREE</name>
<dbReference type="GO" id="GO:0070292">
    <property type="term" value="P:N-acylphosphatidylethanolamine metabolic process"/>
    <property type="evidence" value="ECO:0007669"/>
    <property type="project" value="TreeGrafter"/>
</dbReference>
<dbReference type="OrthoDB" id="332863at2759"/>
<dbReference type="PANTHER" id="PTHR15032:SF4">
    <property type="entry name" value="N-ACYL-PHOSPHATIDYLETHANOLAMINE-HYDROLYZING PHOSPHOLIPASE D"/>
    <property type="match status" value="1"/>
</dbReference>
<feature type="region of interest" description="Disordered" evidence="2">
    <location>
        <begin position="71"/>
        <end position="98"/>
    </location>
</feature>
<feature type="compositionally biased region" description="Low complexity" evidence="2">
    <location>
        <begin position="1"/>
        <end position="19"/>
    </location>
</feature>
<reference evidence="4 5" key="1">
    <citation type="submission" date="2018-11" db="EMBL/GenBank/DDBJ databases">
        <title>Genome sequence of Saitozyma podzolica DSM 27192.</title>
        <authorList>
            <person name="Aliyu H."/>
            <person name="Gorte O."/>
            <person name="Ochsenreither K."/>
        </authorList>
    </citation>
    <scope>NUCLEOTIDE SEQUENCE [LARGE SCALE GENOMIC DNA]</scope>
    <source>
        <strain evidence="4 5">DSM 27192</strain>
    </source>
</reference>
<feature type="binding site" evidence="1">
    <location>
        <position position="191"/>
    </location>
    <ligand>
        <name>an N-acyl-1,2-diacyl-sn-glycero-3-phosphoethanolamine</name>
        <dbReference type="ChEBI" id="CHEBI:62537"/>
    </ligand>
</feature>
<keyword evidence="5" id="KW-1185">Reference proteome</keyword>
<dbReference type="GO" id="GO:0070291">
    <property type="term" value="P:N-acylethanolamine metabolic process"/>
    <property type="evidence" value="ECO:0007669"/>
    <property type="project" value="TreeGrafter"/>
</dbReference>
<dbReference type="STRING" id="1890683.A0A427YH27"/>